<organism evidence="2 3">
    <name type="scientific">Streptomyces caledonius</name>
    <dbReference type="NCBI Taxonomy" id="3134107"/>
    <lineage>
        <taxon>Bacteria</taxon>
        <taxon>Bacillati</taxon>
        <taxon>Actinomycetota</taxon>
        <taxon>Actinomycetes</taxon>
        <taxon>Kitasatosporales</taxon>
        <taxon>Streptomycetaceae</taxon>
        <taxon>Streptomyces</taxon>
    </lineage>
</organism>
<dbReference type="EMBL" id="JBBKAM010000002">
    <property type="protein sequence ID" value="MEJ8642091.1"/>
    <property type="molecule type" value="Genomic_DNA"/>
</dbReference>
<dbReference type="Proteomes" id="UP001382904">
    <property type="component" value="Unassembled WGS sequence"/>
</dbReference>
<proteinExistence type="predicted"/>
<evidence type="ECO:0000313" key="2">
    <source>
        <dbReference type="EMBL" id="MEJ8642091.1"/>
    </source>
</evidence>
<feature type="region of interest" description="Disordered" evidence="1">
    <location>
        <begin position="34"/>
        <end position="64"/>
    </location>
</feature>
<name>A0ABU8U2I8_9ACTN</name>
<evidence type="ECO:0000313" key="3">
    <source>
        <dbReference type="Proteomes" id="UP001382904"/>
    </source>
</evidence>
<sequence length="64" mass="6575">MRTGGGDGEAFVVARAQGGDPVPREHRLDLRGVDAQAEDLHEPAAAADDLVEPAGSEPRDVAGV</sequence>
<reference evidence="2 3" key="1">
    <citation type="submission" date="2024-03" db="EMBL/GenBank/DDBJ databases">
        <title>Novel Streptomyces species of biotechnological and ecological value are a feature of Machair soil.</title>
        <authorList>
            <person name="Prole J.R."/>
            <person name="Goodfellow M."/>
            <person name="Allenby N."/>
            <person name="Ward A.C."/>
        </authorList>
    </citation>
    <scope>NUCLEOTIDE SEQUENCE [LARGE SCALE GENOMIC DNA]</scope>
    <source>
        <strain evidence="2 3">MS1.HAVA.3</strain>
    </source>
</reference>
<protein>
    <submittedName>
        <fullName evidence="2">Uncharacterized protein</fullName>
    </submittedName>
</protein>
<evidence type="ECO:0000256" key="1">
    <source>
        <dbReference type="SAM" id="MobiDB-lite"/>
    </source>
</evidence>
<accession>A0ABU8U2I8</accession>
<keyword evidence="3" id="KW-1185">Reference proteome</keyword>
<gene>
    <name evidence="2" type="ORF">WKI68_12650</name>
</gene>
<comment type="caution">
    <text evidence="2">The sequence shown here is derived from an EMBL/GenBank/DDBJ whole genome shotgun (WGS) entry which is preliminary data.</text>
</comment>